<keyword evidence="2" id="KW-0812">Transmembrane</keyword>
<feature type="transmembrane region" description="Helical" evidence="2">
    <location>
        <begin position="57"/>
        <end position="76"/>
    </location>
</feature>
<dbReference type="InterPro" id="IPR002528">
    <property type="entry name" value="MATE_fam"/>
</dbReference>
<comment type="similarity">
    <text evidence="1">Belongs to the multi antimicrobial extrusion (MATE) (TC 2.A.66.1) family.</text>
</comment>
<feature type="transmembrane region" description="Helical" evidence="2">
    <location>
        <begin position="82"/>
        <end position="108"/>
    </location>
</feature>
<evidence type="ECO:0000256" key="2">
    <source>
        <dbReference type="SAM" id="Phobius"/>
    </source>
</evidence>
<protein>
    <submittedName>
        <fullName evidence="4">Uncharacterized protein</fullName>
    </submittedName>
</protein>
<feature type="chain" id="PRO_5042867465" evidence="3">
    <location>
        <begin position="17"/>
        <end position="132"/>
    </location>
</feature>
<keyword evidence="5" id="KW-1185">Reference proteome</keyword>
<proteinExistence type="inferred from homology"/>
<dbReference type="AlphaFoldDB" id="A0AAQ3RR28"/>
<dbReference type="GO" id="GO:0015297">
    <property type="term" value="F:antiporter activity"/>
    <property type="evidence" value="ECO:0007669"/>
    <property type="project" value="InterPro"/>
</dbReference>
<keyword evidence="2" id="KW-0472">Membrane</keyword>
<evidence type="ECO:0000256" key="3">
    <source>
        <dbReference type="SAM" id="SignalP"/>
    </source>
</evidence>
<dbReference type="EMBL" id="CP144695">
    <property type="protein sequence ID" value="WVZ04659.1"/>
    <property type="molecule type" value="Genomic_DNA"/>
</dbReference>
<evidence type="ECO:0000313" key="4">
    <source>
        <dbReference type="EMBL" id="WVZ04659.1"/>
    </source>
</evidence>
<evidence type="ECO:0000256" key="1">
    <source>
        <dbReference type="ARBA" id="ARBA00010199"/>
    </source>
</evidence>
<dbReference type="GO" id="GO:0042910">
    <property type="term" value="F:xenobiotic transmembrane transporter activity"/>
    <property type="evidence" value="ECO:0007669"/>
    <property type="project" value="InterPro"/>
</dbReference>
<accession>A0AAQ3RR28</accession>
<keyword evidence="2" id="KW-1133">Transmembrane helix</keyword>
<evidence type="ECO:0000313" key="5">
    <source>
        <dbReference type="Proteomes" id="UP001374535"/>
    </source>
</evidence>
<feature type="signal peptide" evidence="3">
    <location>
        <begin position="1"/>
        <end position="16"/>
    </location>
</feature>
<dbReference type="GO" id="GO:0016020">
    <property type="term" value="C:membrane"/>
    <property type="evidence" value="ECO:0007669"/>
    <property type="project" value="InterPro"/>
</dbReference>
<keyword evidence="3" id="KW-0732">Signal</keyword>
<dbReference type="PANTHER" id="PTHR11206">
    <property type="entry name" value="MULTIDRUG RESISTANCE PROTEIN"/>
    <property type="match status" value="1"/>
</dbReference>
<name>A0AAQ3RR28_VIGMU</name>
<organism evidence="4 5">
    <name type="scientific">Vigna mungo</name>
    <name type="common">Black gram</name>
    <name type="synonym">Phaseolus mungo</name>
    <dbReference type="NCBI Taxonomy" id="3915"/>
    <lineage>
        <taxon>Eukaryota</taxon>
        <taxon>Viridiplantae</taxon>
        <taxon>Streptophyta</taxon>
        <taxon>Embryophyta</taxon>
        <taxon>Tracheophyta</taxon>
        <taxon>Spermatophyta</taxon>
        <taxon>Magnoliopsida</taxon>
        <taxon>eudicotyledons</taxon>
        <taxon>Gunneridae</taxon>
        <taxon>Pentapetalae</taxon>
        <taxon>rosids</taxon>
        <taxon>fabids</taxon>
        <taxon>Fabales</taxon>
        <taxon>Fabaceae</taxon>
        <taxon>Papilionoideae</taxon>
        <taxon>50 kb inversion clade</taxon>
        <taxon>NPAAA clade</taxon>
        <taxon>indigoferoid/millettioid clade</taxon>
        <taxon>Phaseoleae</taxon>
        <taxon>Vigna</taxon>
    </lineage>
</organism>
<sequence>MLPVFVFAMPLLKLVGQPVAVAEQAGLVAVWLIPFHLSFPFQFTLQRFLQCQLKTGIVAWVSGATLAIHVLVSWVFVYRMIIGIVGAALSIGFSWWLLVLGMFGYTLYGGCPCSWTGFEKWWWREGRSIFEK</sequence>
<reference evidence="4 5" key="1">
    <citation type="journal article" date="2023" name="Life. Sci Alliance">
        <title>Evolutionary insights into 3D genome organization and epigenetic landscape of Vigna mungo.</title>
        <authorList>
            <person name="Junaid A."/>
            <person name="Singh B."/>
            <person name="Bhatia S."/>
        </authorList>
    </citation>
    <scope>NUCLEOTIDE SEQUENCE [LARGE SCALE GENOMIC DNA]</scope>
    <source>
        <strain evidence="4">Urdbean</strain>
    </source>
</reference>
<dbReference type="Pfam" id="PF01554">
    <property type="entry name" value="MatE"/>
    <property type="match status" value="1"/>
</dbReference>
<gene>
    <name evidence="4" type="ORF">V8G54_018005</name>
</gene>
<dbReference type="Proteomes" id="UP001374535">
    <property type="component" value="Chromosome 6"/>
</dbReference>